<evidence type="ECO:0000313" key="3">
    <source>
        <dbReference type="Proteomes" id="UP001500433"/>
    </source>
</evidence>
<dbReference type="EMBL" id="BAABJH010000001">
    <property type="protein sequence ID" value="GAA4886682.1"/>
    <property type="molecule type" value="Genomic_DNA"/>
</dbReference>
<protein>
    <recommendedName>
        <fullName evidence="4">WD40-like Beta Propeller Repeat</fullName>
    </recommendedName>
</protein>
<evidence type="ECO:0000256" key="1">
    <source>
        <dbReference type="SAM" id="SignalP"/>
    </source>
</evidence>
<dbReference type="SUPFAM" id="SSF82171">
    <property type="entry name" value="DPP6 N-terminal domain-like"/>
    <property type="match status" value="1"/>
</dbReference>
<feature type="chain" id="PRO_5047206850" description="WD40-like Beta Propeller Repeat" evidence="1">
    <location>
        <begin position="21"/>
        <end position="286"/>
    </location>
</feature>
<dbReference type="InterPro" id="IPR011659">
    <property type="entry name" value="WD40"/>
</dbReference>
<evidence type="ECO:0000313" key="2">
    <source>
        <dbReference type="EMBL" id="GAA4886682.1"/>
    </source>
</evidence>
<accession>A0ABP9EVQ2</accession>
<evidence type="ECO:0008006" key="4">
    <source>
        <dbReference type="Google" id="ProtNLM"/>
    </source>
</evidence>
<sequence length="286" mass="33307">MKTMKLLLLASMMTFNTVFAQEKFENDPDFPALENRYFGQKPPGLTPKVFAPGIVSTKESLETVVTFLPDMKEFQFTRSGGKYKKPTLFVMQYKNHKWSRKYILSTDEKKYKERFNPALSEMKSFEIFKDIPITGFDASAKGTYYFYFIDFKRGGAGHMSYSRLINGKYEAPQKMNKYINSGKYIAHPFVAPDESYLMWDAEKDGANTPDIYISFRRQDGTWDVAINMGDKINTAAYEQRPRVTPDGKYLFFWRGDQKTREDGSTYWVGNPHWVDAQIIDNLRPRQ</sequence>
<dbReference type="Proteomes" id="UP001500433">
    <property type="component" value="Unassembled WGS sequence"/>
</dbReference>
<gene>
    <name evidence="2" type="ORF">GCM10023311_07530</name>
</gene>
<dbReference type="Pfam" id="PF07676">
    <property type="entry name" value="PD40"/>
    <property type="match status" value="1"/>
</dbReference>
<organism evidence="2 3">
    <name type="scientific">Flaviramulus aquimarinus</name>
    <dbReference type="NCBI Taxonomy" id="1170456"/>
    <lineage>
        <taxon>Bacteria</taxon>
        <taxon>Pseudomonadati</taxon>
        <taxon>Bacteroidota</taxon>
        <taxon>Flavobacteriia</taxon>
        <taxon>Flavobacteriales</taxon>
        <taxon>Flavobacteriaceae</taxon>
        <taxon>Flaviramulus</taxon>
    </lineage>
</organism>
<comment type="caution">
    <text evidence="2">The sequence shown here is derived from an EMBL/GenBank/DDBJ whole genome shotgun (WGS) entry which is preliminary data.</text>
</comment>
<keyword evidence="1" id="KW-0732">Signal</keyword>
<reference evidence="3" key="1">
    <citation type="journal article" date="2019" name="Int. J. Syst. Evol. Microbiol.">
        <title>The Global Catalogue of Microorganisms (GCM) 10K type strain sequencing project: providing services to taxonomists for standard genome sequencing and annotation.</title>
        <authorList>
            <consortium name="The Broad Institute Genomics Platform"/>
            <consortium name="The Broad Institute Genome Sequencing Center for Infectious Disease"/>
            <person name="Wu L."/>
            <person name="Ma J."/>
        </authorList>
    </citation>
    <scope>NUCLEOTIDE SEQUENCE [LARGE SCALE GENOMIC DNA]</scope>
    <source>
        <strain evidence="3">JCM 18274</strain>
    </source>
</reference>
<keyword evidence="3" id="KW-1185">Reference proteome</keyword>
<name>A0ABP9EVQ2_9FLAO</name>
<proteinExistence type="predicted"/>
<feature type="signal peptide" evidence="1">
    <location>
        <begin position="1"/>
        <end position="20"/>
    </location>
</feature>